<dbReference type="RefSeq" id="WP_099081908.1">
    <property type="nucleotide sequence ID" value="NZ_AWQQ01000006.1"/>
</dbReference>
<dbReference type="GO" id="GO:0032259">
    <property type="term" value="P:methylation"/>
    <property type="evidence" value="ECO:0007669"/>
    <property type="project" value="UniProtKB-KW"/>
</dbReference>
<dbReference type="InterPro" id="IPR050320">
    <property type="entry name" value="N5-glutamine_MTase"/>
</dbReference>
<dbReference type="NCBIfam" id="TIGR00536">
    <property type="entry name" value="hemK_fam"/>
    <property type="match status" value="1"/>
</dbReference>
<name>A0A2C6MJ68_9FIRM</name>
<comment type="caution">
    <text evidence="4">Lacks conserved residue(s) required for the propagation of feature annotation.</text>
</comment>
<evidence type="ECO:0000256" key="2">
    <source>
        <dbReference type="ARBA" id="ARBA00022679"/>
    </source>
</evidence>
<feature type="domain" description="Methyltransferase" evidence="5">
    <location>
        <begin position="119"/>
        <end position="246"/>
    </location>
</feature>
<feature type="binding site" evidence="4">
    <location>
        <position position="145"/>
    </location>
    <ligand>
        <name>S-adenosyl-L-methionine</name>
        <dbReference type="ChEBI" id="CHEBI:59789"/>
    </ligand>
</feature>
<dbReference type="Proteomes" id="UP000222564">
    <property type="component" value="Unassembled WGS sequence"/>
</dbReference>
<keyword evidence="2 4" id="KW-0808">Transferase</keyword>
<keyword evidence="8" id="KW-1185">Reference proteome</keyword>
<evidence type="ECO:0000256" key="3">
    <source>
        <dbReference type="ARBA" id="ARBA00022691"/>
    </source>
</evidence>
<dbReference type="InterPro" id="IPR025714">
    <property type="entry name" value="Methyltranfer_dom"/>
</dbReference>
<dbReference type="NCBIfam" id="TIGR03534">
    <property type="entry name" value="RF_mod_PrmC"/>
    <property type="match status" value="1"/>
</dbReference>
<dbReference type="OrthoDB" id="9784805at2"/>
<dbReference type="Gene3D" id="1.10.8.10">
    <property type="entry name" value="DNA helicase RuvA subunit, C-terminal domain"/>
    <property type="match status" value="1"/>
</dbReference>
<dbReference type="PANTHER" id="PTHR18895:SF74">
    <property type="entry name" value="MTRF1L RELEASE FACTOR GLUTAMINE METHYLTRANSFERASE"/>
    <property type="match status" value="1"/>
</dbReference>
<proteinExistence type="inferred from homology"/>
<protein>
    <recommendedName>
        <fullName evidence="4">Release factor glutamine methyltransferase</fullName>
        <shortName evidence="4">RF MTase</shortName>
        <ecNumber evidence="4">2.1.1.297</ecNumber>
    </recommendedName>
    <alternativeName>
        <fullName evidence="4">N5-glutamine methyltransferase PrmC</fullName>
    </alternativeName>
    <alternativeName>
        <fullName evidence="4">Protein-(glutamine-N5) MTase PrmC</fullName>
    </alternativeName>
    <alternativeName>
        <fullName evidence="4">Protein-glutamine N-methyltransferase PrmC</fullName>
    </alternativeName>
</protein>
<dbReference type="InterPro" id="IPR040758">
    <property type="entry name" value="PrmC_N"/>
</dbReference>
<gene>
    <name evidence="4" type="primary">prmC</name>
    <name evidence="7" type="ORF">P378_00645</name>
</gene>
<reference evidence="7 8" key="1">
    <citation type="submission" date="2013-09" db="EMBL/GenBank/DDBJ databases">
        <title>Biodegradation of hydrocarbons in the deep terrestrial subsurface : characterization of a microbial consortium composed of two Desulfotomaculum species originating from a deep geological formation.</title>
        <authorList>
            <person name="Aullo T."/>
            <person name="Berlendis S."/>
            <person name="Lascourreges J.-F."/>
            <person name="Dessort D."/>
            <person name="Saint-Laurent S."/>
            <person name="Schraauwers B."/>
            <person name="Mas J."/>
            <person name="Magot M."/>
            <person name="Ranchou-Peyruse A."/>
        </authorList>
    </citation>
    <scope>NUCLEOTIDE SEQUENCE [LARGE SCALE GENOMIC DNA]</scope>
    <source>
        <strain evidence="7 8">Bs107</strain>
    </source>
</reference>
<dbReference type="GO" id="GO:0102559">
    <property type="term" value="F:peptide chain release factor N(5)-glutamine methyltransferase activity"/>
    <property type="evidence" value="ECO:0007669"/>
    <property type="project" value="UniProtKB-EC"/>
</dbReference>
<dbReference type="PANTHER" id="PTHR18895">
    <property type="entry name" value="HEMK METHYLTRANSFERASE"/>
    <property type="match status" value="1"/>
</dbReference>
<dbReference type="Gene3D" id="3.40.50.150">
    <property type="entry name" value="Vaccinia Virus protein VP39"/>
    <property type="match status" value="1"/>
</dbReference>
<dbReference type="InterPro" id="IPR004556">
    <property type="entry name" value="HemK-like"/>
</dbReference>
<organism evidence="7 8">
    <name type="scientific">Desulforamulus profundi</name>
    <dbReference type="NCBI Taxonomy" id="1383067"/>
    <lineage>
        <taxon>Bacteria</taxon>
        <taxon>Bacillati</taxon>
        <taxon>Bacillota</taxon>
        <taxon>Clostridia</taxon>
        <taxon>Eubacteriales</taxon>
        <taxon>Peptococcaceae</taxon>
        <taxon>Desulforamulus</taxon>
    </lineage>
</organism>
<evidence type="ECO:0000313" key="7">
    <source>
        <dbReference type="EMBL" id="PHJ39875.1"/>
    </source>
</evidence>
<dbReference type="CDD" id="cd02440">
    <property type="entry name" value="AdoMet_MTases"/>
    <property type="match status" value="1"/>
</dbReference>
<dbReference type="HAMAP" id="MF_02126">
    <property type="entry name" value="RF_methyltr_PrmC"/>
    <property type="match status" value="1"/>
</dbReference>
<evidence type="ECO:0000313" key="8">
    <source>
        <dbReference type="Proteomes" id="UP000222564"/>
    </source>
</evidence>
<dbReference type="Pfam" id="PF17827">
    <property type="entry name" value="PrmC_N"/>
    <property type="match status" value="1"/>
</dbReference>
<dbReference type="AlphaFoldDB" id="A0A2C6MJ68"/>
<comment type="catalytic activity">
    <reaction evidence="4">
        <text>L-glutaminyl-[peptide chain release factor] + S-adenosyl-L-methionine = N(5)-methyl-L-glutaminyl-[peptide chain release factor] + S-adenosyl-L-homocysteine + H(+)</text>
        <dbReference type="Rhea" id="RHEA:42896"/>
        <dbReference type="Rhea" id="RHEA-COMP:10271"/>
        <dbReference type="Rhea" id="RHEA-COMP:10272"/>
        <dbReference type="ChEBI" id="CHEBI:15378"/>
        <dbReference type="ChEBI" id="CHEBI:30011"/>
        <dbReference type="ChEBI" id="CHEBI:57856"/>
        <dbReference type="ChEBI" id="CHEBI:59789"/>
        <dbReference type="ChEBI" id="CHEBI:61891"/>
        <dbReference type="EC" id="2.1.1.297"/>
    </reaction>
</comment>
<dbReference type="SUPFAM" id="SSF53335">
    <property type="entry name" value="S-adenosyl-L-methionine-dependent methyltransferases"/>
    <property type="match status" value="1"/>
</dbReference>
<evidence type="ECO:0000259" key="5">
    <source>
        <dbReference type="Pfam" id="PF13847"/>
    </source>
</evidence>
<feature type="binding site" evidence="4">
    <location>
        <begin position="122"/>
        <end position="126"/>
    </location>
    <ligand>
        <name>S-adenosyl-L-methionine</name>
        <dbReference type="ChEBI" id="CHEBI:59789"/>
    </ligand>
</feature>
<evidence type="ECO:0000259" key="6">
    <source>
        <dbReference type="Pfam" id="PF17827"/>
    </source>
</evidence>
<accession>A0A2C6MJ68</accession>
<dbReference type="InterPro" id="IPR029063">
    <property type="entry name" value="SAM-dependent_MTases_sf"/>
</dbReference>
<comment type="caution">
    <text evidence="7">The sequence shown here is derived from an EMBL/GenBank/DDBJ whole genome shotgun (WGS) entry which is preliminary data.</text>
</comment>
<dbReference type="InterPro" id="IPR019874">
    <property type="entry name" value="RF_methyltr_PrmC"/>
</dbReference>
<dbReference type="EC" id="2.1.1.297" evidence="4"/>
<sequence length="313" mass="34598">MQIRDALIMGREFLNLHNIQSANLDAQVLLSKVTGMDRTGLLLQGDRALTAEQQQQYRSLLDRRAWGEPVAYLTGCKEFMGLDFIVTPAVLIPRPDTELMVETALEYLKKSDKGNPLAVDVGTGSGAIAASLAYLVPGLQVWAIDLSNEALEIAKQNARLHRVEDRIHFRQGNLLKPMPLEMKGRISVMTANLPYIPSGDIPGLMSDVKDFEPHLALDGGIDGLDLYRLLIPMAYSFLKPGGLLLMEIGPGQGEPASKILPPDLWQTEIKLDLAGRERLVVAEKNKNQFKQQKDCGFPERKMAATLVFKLNGI</sequence>
<comment type="similarity">
    <text evidence="4">Belongs to the protein N5-glutamine methyltransferase family. PrmC subfamily.</text>
</comment>
<dbReference type="EMBL" id="AWQQ01000006">
    <property type="protein sequence ID" value="PHJ39875.1"/>
    <property type="molecule type" value="Genomic_DNA"/>
</dbReference>
<evidence type="ECO:0000256" key="4">
    <source>
        <dbReference type="HAMAP-Rule" id="MF_02126"/>
    </source>
</evidence>
<feature type="domain" description="Release factor glutamine methyltransferase N-terminal" evidence="6">
    <location>
        <begin position="5"/>
        <end position="75"/>
    </location>
</feature>
<evidence type="ECO:0000256" key="1">
    <source>
        <dbReference type="ARBA" id="ARBA00022603"/>
    </source>
</evidence>
<keyword evidence="1 4" id="KW-0489">Methyltransferase</keyword>
<dbReference type="Pfam" id="PF13847">
    <property type="entry name" value="Methyltransf_31"/>
    <property type="match status" value="1"/>
</dbReference>
<feature type="binding site" evidence="4">
    <location>
        <position position="192"/>
    </location>
    <ligand>
        <name>S-adenosyl-L-methionine</name>
        <dbReference type="ChEBI" id="CHEBI:59789"/>
    </ligand>
</feature>
<keyword evidence="3 4" id="KW-0949">S-adenosyl-L-methionine</keyword>
<comment type="function">
    <text evidence="4">Methylates the class 1 translation termination release factors RF1/PrfA and RF2/PrfB on the glutamine residue of the universally conserved GGQ motif.</text>
</comment>